<keyword evidence="1" id="KW-0812">Transmembrane</keyword>
<dbReference type="RefSeq" id="WP_014901343.1">
    <property type="nucleotide sequence ID" value="NC_018515.1"/>
</dbReference>
<organism evidence="2 3">
    <name type="scientific">Desulfosporosinus meridiei (strain ATCC BAA-275 / DSM 13257 / KCTC 12902 / NCIMB 13706 / S10)</name>
    <dbReference type="NCBI Taxonomy" id="768704"/>
    <lineage>
        <taxon>Bacteria</taxon>
        <taxon>Bacillati</taxon>
        <taxon>Bacillota</taxon>
        <taxon>Clostridia</taxon>
        <taxon>Eubacteriales</taxon>
        <taxon>Desulfitobacteriaceae</taxon>
        <taxon>Desulfosporosinus</taxon>
    </lineage>
</organism>
<evidence type="ECO:0000313" key="2">
    <source>
        <dbReference type="EMBL" id="AFQ42421.1"/>
    </source>
</evidence>
<name>J7IUP4_DESMD</name>
<dbReference type="PANTHER" id="PTHR37804">
    <property type="entry name" value="CDAA REGULATORY PROTEIN CDAR"/>
    <property type="match status" value="1"/>
</dbReference>
<protein>
    <recommendedName>
        <fullName evidence="4">YbbR-like protein</fullName>
    </recommendedName>
</protein>
<proteinExistence type="predicted"/>
<reference evidence="2 3" key="1">
    <citation type="journal article" date="2012" name="J. Bacteriol.">
        <title>Complete genome sequences of Desulfosporosinus orientis DSM765T, Desulfosporosinus youngiae DSM17734T, Desulfosporosinus meridiei DSM13257T, and Desulfosporosinus acidiphilus DSM22704T.</title>
        <authorList>
            <person name="Pester M."/>
            <person name="Brambilla E."/>
            <person name="Alazard D."/>
            <person name="Rattei T."/>
            <person name="Weinmaier T."/>
            <person name="Han J."/>
            <person name="Lucas S."/>
            <person name="Lapidus A."/>
            <person name="Cheng J.F."/>
            <person name="Goodwin L."/>
            <person name="Pitluck S."/>
            <person name="Peters L."/>
            <person name="Ovchinnikova G."/>
            <person name="Teshima H."/>
            <person name="Detter J.C."/>
            <person name="Han C.S."/>
            <person name="Tapia R."/>
            <person name="Land M.L."/>
            <person name="Hauser L."/>
            <person name="Kyrpides N.C."/>
            <person name="Ivanova N.N."/>
            <person name="Pagani I."/>
            <person name="Huntmann M."/>
            <person name="Wei C.L."/>
            <person name="Davenport K.W."/>
            <person name="Daligault H."/>
            <person name="Chain P.S."/>
            <person name="Chen A."/>
            <person name="Mavromatis K."/>
            <person name="Markowitz V."/>
            <person name="Szeto E."/>
            <person name="Mikhailova N."/>
            <person name="Pati A."/>
            <person name="Wagner M."/>
            <person name="Woyke T."/>
            <person name="Ollivier B."/>
            <person name="Klenk H.P."/>
            <person name="Spring S."/>
            <person name="Loy A."/>
        </authorList>
    </citation>
    <scope>NUCLEOTIDE SEQUENCE [LARGE SCALE GENOMIC DNA]</scope>
    <source>
        <strain evidence="3">ATCC BAA-275 / DSM 13257 / NCIMB 13706 / S10</strain>
    </source>
</reference>
<accession>J7IUP4</accession>
<sequence>MLELLRRNLGVKVVSFLFAILFWLYVLNQGTTDKLIPEQTLTIPLVVSGLDQKMVVMTQLPLVRVRLQGINPSANIKDIYAVVDLSSGMPGESTYGIKVNIPTGTNVVDYQPSTIKLTLDTVEEKMVPVQAVVSGSPANDYQVGSLIIKPSAVNVRGPSSKLGTLDKVIVEVSVAGVNETIQVSRPVSFRDKEGKPIFGPDPSVTILSAYPSSVDVIAPIMAKELSSKMVPLKVTSKGTLAAGMELRSLVPSPGSVQVSGTQQALKGFDTLNIGPVDISNLADNKTFQIPIEQVALPQGVSLIGGTTISVTAQIGPGPVQKTIPGVAVQIRNVGKDLEIDQSIAPIDIVIEGLSDNLKNVTADQIQLWVDASGQPVGSYSNINVFWQLPPGVTMPTTPQVTYSLKAHLDKGAE</sequence>
<dbReference type="OrthoDB" id="2111604at2"/>
<feature type="transmembrane region" description="Helical" evidence="1">
    <location>
        <begin position="9"/>
        <end position="27"/>
    </location>
</feature>
<dbReference type="eggNOG" id="COG4856">
    <property type="taxonomic scope" value="Bacteria"/>
</dbReference>
<dbReference type="STRING" id="768704.Desmer_0362"/>
<dbReference type="HOGENOM" id="CLU_039811_1_0_9"/>
<dbReference type="Gene3D" id="2.170.120.30">
    <property type="match status" value="2"/>
</dbReference>
<keyword evidence="3" id="KW-1185">Reference proteome</keyword>
<gene>
    <name evidence="2" type="ordered locus">Desmer_0362</name>
</gene>
<dbReference type="AlphaFoldDB" id="J7IUP4"/>
<dbReference type="KEGG" id="dmi:Desmer_0362"/>
<reference evidence="3" key="2">
    <citation type="submission" date="2012-08" db="EMBL/GenBank/DDBJ databases">
        <title>Finished genome of Desulfosporosinus meridiei DSM 13257.</title>
        <authorList>
            <person name="Huntemann M."/>
            <person name="Wei C.-L."/>
            <person name="Han J."/>
            <person name="Detter J.C."/>
            <person name="Han C."/>
            <person name="Davenport K."/>
            <person name="Daligault H."/>
            <person name="Erkkila T."/>
            <person name="Gu W."/>
            <person name="Munk A.C.C."/>
            <person name="Teshima H."/>
            <person name="Xu Y."/>
            <person name="Chain P."/>
            <person name="Tapia R."/>
            <person name="Chen A."/>
            <person name="Krypides N."/>
            <person name="Mavromatis K."/>
            <person name="Markowitz V."/>
            <person name="Szeto E."/>
            <person name="Ivanova N."/>
            <person name="Mikhailova N."/>
            <person name="Ovchinnikova G."/>
            <person name="Pagani I."/>
            <person name="Pati A."/>
            <person name="Goodwin L."/>
            <person name="Peters L."/>
            <person name="Pitluck S."/>
            <person name="Woyke T."/>
            <person name="Pester M."/>
            <person name="Spring S."/>
            <person name="Ollivier B."/>
            <person name="Rattei T."/>
            <person name="Klenk H.-P."/>
            <person name="Wagner M."/>
            <person name="Loy A."/>
        </authorList>
    </citation>
    <scope>NUCLEOTIDE SEQUENCE [LARGE SCALE GENOMIC DNA]</scope>
    <source>
        <strain evidence="3">ATCC BAA-275 / DSM 13257 / NCIMB 13706 / S10</strain>
    </source>
</reference>
<dbReference type="PANTHER" id="PTHR37804:SF1">
    <property type="entry name" value="CDAA REGULATORY PROTEIN CDAR"/>
    <property type="match status" value="1"/>
</dbReference>
<dbReference type="Proteomes" id="UP000005262">
    <property type="component" value="Chromosome"/>
</dbReference>
<dbReference type="EMBL" id="CP003629">
    <property type="protein sequence ID" value="AFQ42421.1"/>
    <property type="molecule type" value="Genomic_DNA"/>
</dbReference>
<dbReference type="InterPro" id="IPR053154">
    <property type="entry name" value="c-di-AMP_regulator"/>
</dbReference>
<dbReference type="InterPro" id="IPR012505">
    <property type="entry name" value="YbbR"/>
</dbReference>
<keyword evidence="1" id="KW-1133">Transmembrane helix</keyword>
<evidence type="ECO:0008006" key="4">
    <source>
        <dbReference type="Google" id="ProtNLM"/>
    </source>
</evidence>
<evidence type="ECO:0000256" key="1">
    <source>
        <dbReference type="SAM" id="Phobius"/>
    </source>
</evidence>
<evidence type="ECO:0000313" key="3">
    <source>
        <dbReference type="Proteomes" id="UP000005262"/>
    </source>
</evidence>
<dbReference type="Gene3D" id="2.170.120.40">
    <property type="entry name" value="YbbR-like domain"/>
    <property type="match status" value="2"/>
</dbReference>
<dbReference type="Pfam" id="PF07949">
    <property type="entry name" value="YbbR"/>
    <property type="match status" value="2"/>
</dbReference>
<keyword evidence="1" id="KW-0472">Membrane</keyword>